<dbReference type="GO" id="GO:0003677">
    <property type="term" value="F:DNA binding"/>
    <property type="evidence" value="ECO:0007669"/>
    <property type="project" value="InterPro"/>
</dbReference>
<dbReference type="STRING" id="1428644.BIV57_00190"/>
<evidence type="ECO:0000313" key="5">
    <source>
        <dbReference type="Proteomes" id="UP000243342"/>
    </source>
</evidence>
<proteinExistence type="predicted"/>
<dbReference type="InterPro" id="IPR027417">
    <property type="entry name" value="P-loop_NTPase"/>
</dbReference>
<dbReference type="PROSITE" id="PS51192">
    <property type="entry name" value="HELICASE_ATP_BIND_1"/>
    <property type="match status" value="1"/>
</dbReference>
<keyword evidence="5" id="KW-1185">Reference proteome</keyword>
<dbReference type="PROSITE" id="PS51194">
    <property type="entry name" value="HELICASE_CTER"/>
    <property type="match status" value="1"/>
</dbReference>
<dbReference type="Pfam" id="PF03457">
    <property type="entry name" value="HA"/>
    <property type="match status" value="3"/>
</dbReference>
<dbReference type="SUPFAM" id="SSF52540">
    <property type="entry name" value="P-loop containing nucleoside triphosphate hydrolases"/>
    <property type="match status" value="1"/>
</dbReference>
<dbReference type="EMBL" id="MLCF01000002">
    <property type="protein sequence ID" value="OIV39501.1"/>
    <property type="molecule type" value="Genomic_DNA"/>
</dbReference>
<gene>
    <name evidence="4" type="ORF">BIV57_00190</name>
</gene>
<dbReference type="Pfam" id="PF04851">
    <property type="entry name" value="ResIII"/>
    <property type="match status" value="1"/>
</dbReference>
<name>A0A1J7BLM1_9ACTN</name>
<feature type="region of interest" description="Disordered" evidence="1">
    <location>
        <begin position="451"/>
        <end position="511"/>
    </location>
</feature>
<keyword evidence="4" id="KW-0378">Hydrolase</keyword>
<organism evidence="4 5">
    <name type="scientific">Mangrovactinospora gilvigrisea</name>
    <dbReference type="NCBI Taxonomy" id="1428644"/>
    <lineage>
        <taxon>Bacteria</taxon>
        <taxon>Bacillati</taxon>
        <taxon>Actinomycetota</taxon>
        <taxon>Actinomycetes</taxon>
        <taxon>Kitasatosporales</taxon>
        <taxon>Streptomycetaceae</taxon>
        <taxon>Mangrovactinospora</taxon>
    </lineage>
</organism>
<dbReference type="Proteomes" id="UP000243342">
    <property type="component" value="Unassembled WGS sequence"/>
</dbReference>
<dbReference type="GO" id="GO:0004386">
    <property type="term" value="F:helicase activity"/>
    <property type="evidence" value="ECO:0007669"/>
    <property type="project" value="UniProtKB-KW"/>
</dbReference>
<dbReference type="InterPro" id="IPR006935">
    <property type="entry name" value="Helicase/UvrB_N"/>
</dbReference>
<evidence type="ECO:0000259" key="3">
    <source>
        <dbReference type="PROSITE" id="PS51194"/>
    </source>
</evidence>
<dbReference type="Gene3D" id="3.40.50.300">
    <property type="entry name" value="P-loop containing nucleotide triphosphate hydrolases"/>
    <property type="match status" value="2"/>
</dbReference>
<keyword evidence="4" id="KW-0347">Helicase</keyword>
<feature type="region of interest" description="Disordered" evidence="1">
    <location>
        <begin position="146"/>
        <end position="185"/>
    </location>
</feature>
<dbReference type="InterPro" id="IPR005114">
    <property type="entry name" value="Helicase_assoc"/>
</dbReference>
<dbReference type="SMART" id="SM00490">
    <property type="entry name" value="HELICc"/>
    <property type="match status" value="1"/>
</dbReference>
<dbReference type="Gene3D" id="6.10.140.530">
    <property type="match status" value="1"/>
</dbReference>
<feature type="domain" description="Helicase C-terminal" evidence="3">
    <location>
        <begin position="257"/>
        <end position="446"/>
    </location>
</feature>
<dbReference type="PANTHER" id="PTHR33418">
    <property type="entry name" value="HELICASE-ASSOCIATED"/>
    <property type="match status" value="1"/>
</dbReference>
<dbReference type="GO" id="GO:0005524">
    <property type="term" value="F:ATP binding"/>
    <property type="evidence" value="ECO:0007669"/>
    <property type="project" value="InterPro"/>
</dbReference>
<evidence type="ECO:0000259" key="2">
    <source>
        <dbReference type="PROSITE" id="PS51192"/>
    </source>
</evidence>
<protein>
    <submittedName>
        <fullName evidence="4">Helicase</fullName>
    </submittedName>
</protein>
<sequence>MVPTLDLIAQTVTQWRLAGHTAPMVAVCSLGDDPYLEQLDVRCTTHPTRLALWTAVGGPMIVIATYASLVPQPEPEGGEEQPGVLEQALRGTWGQTMPPLDLLIIDEAHRSSGDAAKAWAAVHDQQRIPAKRRLYMTATPRLWKAAPNVAEQAQKREEGRRRGGPSGRGAAVAPKSTAPDGGSALSSGAPAGLVASMDDVAVYGPVLHELGLMEACERGILAGFEIDVLEIRDPQAPGPDADPELVRGRRLAALQAALLKHADAVGARSLMTFHTRTLDALAFARALPETAAELHATDPHTYPRRVGADWLCGEHPAAERREILARFADGLDEDGWVVDFGVLASCRVLGEGVDIRGTRGVDGVVFADPRCSPVEIVQIIGRGLRQDPGQGKVARLIIPVFLKPGEDPEDMMASPSYRPVVALLQGLRAHDERAIESMVLAARGAAGQATSVLALDPNRPDDEEADAADESDTAVPGQAAQDIGAEADADKPPSADAGSGSASSAGAAGAEAVRVRRPSVPLLRFSLPRNPDVIASFLRTRVLFPDSEVWLAGYNALRHWVADHGDAKVPLDAVVPLGATARDEADVDETVTDTYPLGAWVSEQRRAFKLGALKAWRAELLDELGMVWSVADTRFHRSLAAARAYHDIHGTLAAPRDAEVDGVKVGHFLSNLRRPGALDGYPDRAKALRKIDKDWNPGWPADWQRAYVYVKQLIDDGEKLEVLLPGVTIFGDDIGTWIARQRRPDVWDTLTDCQQQLLRSLGITPKEPEPTDGGGGRSKALSAFERGLAALRQYTARTGNAKIPRHHEEHVVLDDGAEPVAIRLGVWASNVKSPARRAKLTDDQRAALAEAGMEVPS</sequence>
<dbReference type="InterPro" id="IPR001650">
    <property type="entry name" value="Helicase_C-like"/>
</dbReference>
<accession>A0A1J7BLM1</accession>
<comment type="caution">
    <text evidence="4">The sequence shown here is derived from an EMBL/GenBank/DDBJ whole genome shotgun (WGS) entry which is preliminary data.</text>
</comment>
<keyword evidence="4" id="KW-0067">ATP-binding</keyword>
<dbReference type="GO" id="GO:0016787">
    <property type="term" value="F:hydrolase activity"/>
    <property type="evidence" value="ECO:0007669"/>
    <property type="project" value="InterPro"/>
</dbReference>
<dbReference type="PANTHER" id="PTHR33418:SF1">
    <property type="entry name" value="HELICASE-ASSOCIATED DOMAIN-CONTAINING PROTEIN"/>
    <property type="match status" value="1"/>
</dbReference>
<keyword evidence="4" id="KW-0547">Nucleotide-binding</keyword>
<reference evidence="4 5" key="1">
    <citation type="submission" date="2016-10" db="EMBL/GenBank/DDBJ databases">
        <title>Genome sequence of Streptomyces gilvigriseus MUSC 26.</title>
        <authorList>
            <person name="Lee L.-H."/>
            <person name="Ser H.-L."/>
        </authorList>
    </citation>
    <scope>NUCLEOTIDE SEQUENCE [LARGE SCALE GENOMIC DNA]</scope>
    <source>
        <strain evidence="4 5">MUSC 26</strain>
    </source>
</reference>
<dbReference type="InterPro" id="IPR014001">
    <property type="entry name" value="Helicase_ATP-bd"/>
</dbReference>
<feature type="compositionally biased region" description="Acidic residues" evidence="1">
    <location>
        <begin position="461"/>
        <end position="472"/>
    </location>
</feature>
<feature type="domain" description="Helicase ATP-binding" evidence="2">
    <location>
        <begin position="1"/>
        <end position="158"/>
    </location>
</feature>
<evidence type="ECO:0000313" key="4">
    <source>
        <dbReference type="EMBL" id="OIV39501.1"/>
    </source>
</evidence>
<dbReference type="AlphaFoldDB" id="A0A1J7BLM1"/>
<feature type="compositionally biased region" description="Low complexity" evidence="1">
    <location>
        <begin position="494"/>
        <end position="511"/>
    </location>
</feature>
<evidence type="ECO:0000256" key="1">
    <source>
        <dbReference type="SAM" id="MobiDB-lite"/>
    </source>
</evidence>